<dbReference type="Proteomes" id="UP000254649">
    <property type="component" value="Unassembled WGS sequence"/>
</dbReference>
<organism evidence="2 3">
    <name type="scientific">[Actinobacillus] rossii</name>
    <dbReference type="NCBI Taxonomy" id="123820"/>
    <lineage>
        <taxon>Bacteria</taxon>
        <taxon>Pseudomonadati</taxon>
        <taxon>Pseudomonadota</taxon>
        <taxon>Gammaproteobacteria</taxon>
        <taxon>Pasteurellales</taxon>
        <taxon>Pasteurellaceae</taxon>
    </lineage>
</organism>
<gene>
    <name evidence="2" type="ORF">NCTC10801_00206</name>
</gene>
<reference evidence="2 3" key="1">
    <citation type="submission" date="2018-06" db="EMBL/GenBank/DDBJ databases">
        <authorList>
            <consortium name="Pathogen Informatics"/>
            <person name="Doyle S."/>
        </authorList>
    </citation>
    <scope>NUCLEOTIDE SEQUENCE [LARGE SCALE GENOMIC DNA]</scope>
    <source>
        <strain evidence="2 3">NCTC10801</strain>
    </source>
</reference>
<keyword evidence="1" id="KW-1133">Transmembrane helix</keyword>
<proteinExistence type="predicted"/>
<dbReference type="EMBL" id="UFRQ01000003">
    <property type="protein sequence ID" value="SUT87536.1"/>
    <property type="molecule type" value="Genomic_DNA"/>
</dbReference>
<evidence type="ECO:0000313" key="2">
    <source>
        <dbReference type="EMBL" id="SUT87536.1"/>
    </source>
</evidence>
<keyword evidence="1" id="KW-0472">Membrane</keyword>
<dbReference type="OrthoDB" id="9949822at2"/>
<dbReference type="AlphaFoldDB" id="A0A380TNK8"/>
<feature type="transmembrane region" description="Helical" evidence="1">
    <location>
        <begin position="12"/>
        <end position="44"/>
    </location>
</feature>
<keyword evidence="1" id="KW-0812">Transmembrane</keyword>
<protein>
    <submittedName>
        <fullName evidence="2">Uncharacterized protein</fullName>
    </submittedName>
</protein>
<evidence type="ECO:0000313" key="3">
    <source>
        <dbReference type="Proteomes" id="UP000254649"/>
    </source>
</evidence>
<name>A0A380TNK8_9PAST</name>
<keyword evidence="3" id="KW-1185">Reference proteome</keyword>
<accession>A0A380TNK8</accession>
<sequence length="70" mass="8161">MFKHVLILTQQIIVFLLANLLFVGIFSVNIFISFTALIFSMVFARKTSQYSTMSLRDTWRNSRLLVTMII</sequence>
<evidence type="ECO:0000256" key="1">
    <source>
        <dbReference type="SAM" id="Phobius"/>
    </source>
</evidence>